<feature type="domain" description="Histidine kinase" evidence="12">
    <location>
        <begin position="245"/>
        <end position="450"/>
    </location>
</feature>
<evidence type="ECO:0000256" key="8">
    <source>
        <dbReference type="ARBA" id="ARBA00022989"/>
    </source>
</evidence>
<keyword evidence="10 11" id="KW-0472">Membrane</keyword>
<dbReference type="CDD" id="cd00082">
    <property type="entry name" value="HisKA"/>
    <property type="match status" value="1"/>
</dbReference>
<reference evidence="14 15" key="1">
    <citation type="submission" date="2022-06" db="EMBL/GenBank/DDBJ databases">
        <title>Draft genome sequence of type strain Streptomyces rubrisoli DSM 42083.</title>
        <authorList>
            <person name="Duangmal K."/>
            <person name="Klaysubun C."/>
        </authorList>
    </citation>
    <scope>NUCLEOTIDE SEQUENCE [LARGE SCALE GENOMIC DNA]</scope>
    <source>
        <strain evidence="14 15">DSM 42083</strain>
    </source>
</reference>
<keyword evidence="6 11" id="KW-0812">Transmembrane</keyword>
<keyword evidence="8 11" id="KW-1133">Transmembrane helix</keyword>
<evidence type="ECO:0000256" key="5">
    <source>
        <dbReference type="ARBA" id="ARBA00022679"/>
    </source>
</evidence>
<comment type="subcellular location">
    <subcellularLocation>
        <location evidence="2">Cell membrane</location>
    </subcellularLocation>
</comment>
<dbReference type="PRINTS" id="PR00344">
    <property type="entry name" value="BCTRLSENSOR"/>
</dbReference>
<sequence length="452" mass="47553">MADARRRERHPPLRLRLAVATALAVAAVAAGVCWAAYIAAGQQLGRELNLSLIRESNRVVPQIRAGAAPPGGECAWLGSPDCVQVIRSDGTVTPAPASDPYVPPVVPGAVAVAKGQRGAYFTDSAFHGLPFRSYLTPAGPGKAVQVSMRTDSMQRSERRIAVALVVIGAAGAAGAAVLGYAVARTGLRPVARLTRTAETIAATRDPRHRIEVPGRDELSRLAGSFNVMLGELEQALDARRQLVADASHELRTPLTGLRTNIALLSHDLTAEQRERVNGALSAQIAEMGGLVDDVIELARGDEASSGSLEDVRLDEVVRHCAVAARRHWPATAFSVELEPCVVRGVPARLARAVTNLLGNAAKFSPPGAVVEVRLAEGELTVRDHGPGFADEDLPYVFDRFYRSQSARGLPGSGLGLAIVQQVAQAHGGSAEAGNTPDGGAVLTVRFADYATE</sequence>
<evidence type="ECO:0000313" key="15">
    <source>
        <dbReference type="Proteomes" id="UP001206206"/>
    </source>
</evidence>
<dbReference type="Gene3D" id="1.10.287.130">
    <property type="match status" value="1"/>
</dbReference>
<dbReference type="Pfam" id="PF00672">
    <property type="entry name" value="HAMP"/>
    <property type="match status" value="1"/>
</dbReference>
<keyword evidence="5" id="KW-0808">Transferase</keyword>
<evidence type="ECO:0000256" key="2">
    <source>
        <dbReference type="ARBA" id="ARBA00004236"/>
    </source>
</evidence>
<dbReference type="Proteomes" id="UP001206206">
    <property type="component" value="Unassembled WGS sequence"/>
</dbReference>
<keyword evidence="15" id="KW-1185">Reference proteome</keyword>
<dbReference type="Gene3D" id="3.30.565.10">
    <property type="entry name" value="Histidine kinase-like ATPase, C-terminal domain"/>
    <property type="match status" value="1"/>
</dbReference>
<comment type="caution">
    <text evidence="14">The sequence shown here is derived from an EMBL/GenBank/DDBJ whole genome shotgun (WGS) entry which is preliminary data.</text>
</comment>
<dbReference type="InterPro" id="IPR050428">
    <property type="entry name" value="TCS_sensor_his_kinase"/>
</dbReference>
<dbReference type="SMART" id="SM00387">
    <property type="entry name" value="HATPase_c"/>
    <property type="match status" value="1"/>
</dbReference>
<dbReference type="Gene3D" id="6.10.340.10">
    <property type="match status" value="1"/>
</dbReference>
<dbReference type="InterPro" id="IPR003594">
    <property type="entry name" value="HATPase_dom"/>
</dbReference>
<feature type="transmembrane region" description="Helical" evidence="11">
    <location>
        <begin position="160"/>
        <end position="183"/>
    </location>
</feature>
<dbReference type="EMBL" id="JANFNH010000012">
    <property type="protein sequence ID" value="MCQ4043162.1"/>
    <property type="molecule type" value="Genomic_DNA"/>
</dbReference>
<dbReference type="GO" id="GO:0016301">
    <property type="term" value="F:kinase activity"/>
    <property type="evidence" value="ECO:0007669"/>
    <property type="project" value="UniProtKB-KW"/>
</dbReference>
<organism evidence="14 15">
    <name type="scientific">Streptantibioticus rubrisoli</name>
    <dbReference type="NCBI Taxonomy" id="1387313"/>
    <lineage>
        <taxon>Bacteria</taxon>
        <taxon>Bacillati</taxon>
        <taxon>Actinomycetota</taxon>
        <taxon>Actinomycetes</taxon>
        <taxon>Kitasatosporales</taxon>
        <taxon>Streptomycetaceae</taxon>
        <taxon>Streptantibioticus</taxon>
    </lineage>
</organism>
<keyword evidence="7 14" id="KW-0418">Kinase</keyword>
<dbReference type="CDD" id="cd06225">
    <property type="entry name" value="HAMP"/>
    <property type="match status" value="1"/>
</dbReference>
<dbReference type="InterPro" id="IPR004358">
    <property type="entry name" value="Sig_transdc_His_kin-like_C"/>
</dbReference>
<dbReference type="SUPFAM" id="SSF47384">
    <property type="entry name" value="Homodimeric domain of signal transducing histidine kinase"/>
    <property type="match status" value="1"/>
</dbReference>
<dbReference type="SUPFAM" id="SSF55874">
    <property type="entry name" value="ATPase domain of HSP90 chaperone/DNA topoisomerase II/histidine kinase"/>
    <property type="match status" value="1"/>
</dbReference>
<evidence type="ECO:0000313" key="14">
    <source>
        <dbReference type="EMBL" id="MCQ4043162.1"/>
    </source>
</evidence>
<evidence type="ECO:0000256" key="9">
    <source>
        <dbReference type="ARBA" id="ARBA00023012"/>
    </source>
</evidence>
<evidence type="ECO:0000259" key="12">
    <source>
        <dbReference type="PROSITE" id="PS50109"/>
    </source>
</evidence>
<dbReference type="EC" id="2.7.13.3" evidence="3"/>
<evidence type="ECO:0000256" key="3">
    <source>
        <dbReference type="ARBA" id="ARBA00012438"/>
    </source>
</evidence>
<dbReference type="SUPFAM" id="SSF158472">
    <property type="entry name" value="HAMP domain-like"/>
    <property type="match status" value="1"/>
</dbReference>
<dbReference type="Pfam" id="PF02518">
    <property type="entry name" value="HATPase_c"/>
    <property type="match status" value="1"/>
</dbReference>
<gene>
    <name evidence="14" type="ORF">NON19_14275</name>
</gene>
<name>A0ABT1PCS4_9ACTN</name>
<protein>
    <recommendedName>
        <fullName evidence="3">histidine kinase</fullName>
        <ecNumber evidence="3">2.7.13.3</ecNumber>
    </recommendedName>
</protein>
<evidence type="ECO:0000256" key="10">
    <source>
        <dbReference type="ARBA" id="ARBA00023136"/>
    </source>
</evidence>
<dbReference type="CDD" id="cd00075">
    <property type="entry name" value="HATPase"/>
    <property type="match status" value="1"/>
</dbReference>
<dbReference type="PROSITE" id="PS50109">
    <property type="entry name" value="HIS_KIN"/>
    <property type="match status" value="1"/>
</dbReference>
<dbReference type="InterPro" id="IPR036890">
    <property type="entry name" value="HATPase_C_sf"/>
</dbReference>
<dbReference type="InterPro" id="IPR036097">
    <property type="entry name" value="HisK_dim/P_sf"/>
</dbReference>
<dbReference type="InterPro" id="IPR003661">
    <property type="entry name" value="HisK_dim/P_dom"/>
</dbReference>
<dbReference type="Pfam" id="PF00512">
    <property type="entry name" value="HisKA"/>
    <property type="match status" value="1"/>
</dbReference>
<keyword evidence="4" id="KW-0597">Phosphoprotein</keyword>
<dbReference type="PANTHER" id="PTHR45436:SF5">
    <property type="entry name" value="SENSOR HISTIDINE KINASE TRCS"/>
    <property type="match status" value="1"/>
</dbReference>
<proteinExistence type="predicted"/>
<dbReference type="SMART" id="SM00388">
    <property type="entry name" value="HisKA"/>
    <property type="match status" value="1"/>
</dbReference>
<comment type="catalytic activity">
    <reaction evidence="1">
        <text>ATP + protein L-histidine = ADP + protein N-phospho-L-histidine.</text>
        <dbReference type="EC" id="2.7.13.3"/>
    </reaction>
</comment>
<evidence type="ECO:0000256" key="7">
    <source>
        <dbReference type="ARBA" id="ARBA00022777"/>
    </source>
</evidence>
<dbReference type="RefSeq" id="WP_255927996.1">
    <property type="nucleotide sequence ID" value="NZ_JANFNH010000012.1"/>
</dbReference>
<dbReference type="InterPro" id="IPR005467">
    <property type="entry name" value="His_kinase_dom"/>
</dbReference>
<evidence type="ECO:0000256" key="1">
    <source>
        <dbReference type="ARBA" id="ARBA00000085"/>
    </source>
</evidence>
<feature type="domain" description="HAMP" evidence="13">
    <location>
        <begin position="184"/>
        <end position="237"/>
    </location>
</feature>
<evidence type="ECO:0000256" key="11">
    <source>
        <dbReference type="SAM" id="Phobius"/>
    </source>
</evidence>
<evidence type="ECO:0000256" key="4">
    <source>
        <dbReference type="ARBA" id="ARBA00022553"/>
    </source>
</evidence>
<evidence type="ECO:0000259" key="13">
    <source>
        <dbReference type="PROSITE" id="PS50885"/>
    </source>
</evidence>
<dbReference type="PANTHER" id="PTHR45436">
    <property type="entry name" value="SENSOR HISTIDINE KINASE YKOH"/>
    <property type="match status" value="1"/>
</dbReference>
<evidence type="ECO:0000256" key="6">
    <source>
        <dbReference type="ARBA" id="ARBA00022692"/>
    </source>
</evidence>
<keyword evidence="9" id="KW-0902">Two-component regulatory system</keyword>
<dbReference type="InterPro" id="IPR003660">
    <property type="entry name" value="HAMP_dom"/>
</dbReference>
<accession>A0ABT1PCS4</accession>
<dbReference type="PROSITE" id="PS50885">
    <property type="entry name" value="HAMP"/>
    <property type="match status" value="1"/>
</dbReference>
<dbReference type="SMART" id="SM00304">
    <property type="entry name" value="HAMP"/>
    <property type="match status" value="1"/>
</dbReference>